<protein>
    <submittedName>
        <fullName evidence="1">Uncharacterized protein</fullName>
    </submittedName>
</protein>
<gene>
    <name evidence="1" type="ORF">Anapl_11675</name>
</gene>
<accession>R0KX83</accession>
<dbReference type="AlphaFoldDB" id="R0KX83"/>
<sequence>MKKNTATENTAFCGFLKASIDWSYGKPSQNVKVLIQSTRQCKSFLETTVTLTARYVSLLHQETAAVGSLFSEQLLLISDLYTFSLLHLKVLEMFQAGLKCIKAKRTFEQGTTLLHVGLGQSQGDFIRPLAGPPSLANWGFALKVPHSHSFTPESPRTQPKARYSKVSLTSSFAEPVFKLNRLGPLLAIARWPTTPDGTAEISGVHLPVYGGKKSSAGCSSYADSIASSSADDTNWIQAVERPNGNWGCRQHQGVSVPINICLNAHVEFGDI</sequence>
<dbReference type="EMBL" id="KB743590">
    <property type="protein sequence ID" value="EOA97873.1"/>
    <property type="molecule type" value="Genomic_DNA"/>
</dbReference>
<dbReference type="Proteomes" id="UP000296049">
    <property type="component" value="Unassembled WGS sequence"/>
</dbReference>
<proteinExistence type="predicted"/>
<evidence type="ECO:0000313" key="2">
    <source>
        <dbReference type="Proteomes" id="UP000296049"/>
    </source>
</evidence>
<evidence type="ECO:0000313" key="1">
    <source>
        <dbReference type="EMBL" id="EOA97873.1"/>
    </source>
</evidence>
<organism evidence="1 2">
    <name type="scientific">Anas platyrhynchos</name>
    <name type="common">Mallard</name>
    <name type="synonym">Anas boschas</name>
    <dbReference type="NCBI Taxonomy" id="8839"/>
    <lineage>
        <taxon>Eukaryota</taxon>
        <taxon>Metazoa</taxon>
        <taxon>Chordata</taxon>
        <taxon>Craniata</taxon>
        <taxon>Vertebrata</taxon>
        <taxon>Euteleostomi</taxon>
        <taxon>Archelosauria</taxon>
        <taxon>Archosauria</taxon>
        <taxon>Dinosauria</taxon>
        <taxon>Saurischia</taxon>
        <taxon>Theropoda</taxon>
        <taxon>Coelurosauria</taxon>
        <taxon>Aves</taxon>
        <taxon>Neognathae</taxon>
        <taxon>Galloanserae</taxon>
        <taxon>Anseriformes</taxon>
        <taxon>Anatidae</taxon>
        <taxon>Anatinae</taxon>
        <taxon>Anas</taxon>
    </lineage>
</organism>
<reference evidence="2" key="1">
    <citation type="journal article" date="2013" name="Nat. Genet.">
        <title>The duck genome and transcriptome provide insight into an avian influenza virus reservoir species.</title>
        <authorList>
            <person name="Huang Y."/>
            <person name="Li Y."/>
            <person name="Burt D.W."/>
            <person name="Chen H."/>
            <person name="Zhang Y."/>
            <person name="Qian W."/>
            <person name="Kim H."/>
            <person name="Gan S."/>
            <person name="Zhao Y."/>
            <person name="Li J."/>
            <person name="Yi K."/>
            <person name="Feng H."/>
            <person name="Zhu P."/>
            <person name="Li B."/>
            <person name="Liu Q."/>
            <person name="Fairley S."/>
            <person name="Magor K.E."/>
            <person name="Du Z."/>
            <person name="Hu X."/>
            <person name="Goodman L."/>
            <person name="Tafer H."/>
            <person name="Vignal A."/>
            <person name="Lee T."/>
            <person name="Kim K.W."/>
            <person name="Sheng Z."/>
            <person name="An Y."/>
            <person name="Searle S."/>
            <person name="Herrero J."/>
            <person name="Groenen M.A."/>
            <person name="Crooijmans R.P."/>
            <person name="Faraut T."/>
            <person name="Cai Q."/>
            <person name="Webster R.G."/>
            <person name="Aldridge J.R."/>
            <person name="Warren W.C."/>
            <person name="Bartschat S."/>
            <person name="Kehr S."/>
            <person name="Marz M."/>
            <person name="Stadler P.F."/>
            <person name="Smith J."/>
            <person name="Kraus R.H."/>
            <person name="Zhao Y."/>
            <person name="Ren L."/>
            <person name="Fei J."/>
            <person name="Morisson M."/>
            <person name="Kaiser P."/>
            <person name="Griffin D.K."/>
            <person name="Rao M."/>
            <person name="Pitel F."/>
            <person name="Wang J."/>
            <person name="Li N."/>
        </authorList>
    </citation>
    <scope>NUCLEOTIDE SEQUENCE [LARGE SCALE GENOMIC DNA]</scope>
</reference>
<keyword evidence="2" id="KW-1185">Reference proteome</keyword>
<name>R0KX83_ANAPL</name>